<dbReference type="EMBL" id="NEDP02003971">
    <property type="protein sequence ID" value="OWF47255.1"/>
    <property type="molecule type" value="Genomic_DNA"/>
</dbReference>
<evidence type="ECO:0000313" key="4">
    <source>
        <dbReference type="EMBL" id="OWF47255.1"/>
    </source>
</evidence>
<organism evidence="4 5">
    <name type="scientific">Mizuhopecten yessoensis</name>
    <name type="common">Japanese scallop</name>
    <name type="synonym">Patinopecten yessoensis</name>
    <dbReference type="NCBI Taxonomy" id="6573"/>
    <lineage>
        <taxon>Eukaryota</taxon>
        <taxon>Metazoa</taxon>
        <taxon>Spiralia</taxon>
        <taxon>Lophotrochozoa</taxon>
        <taxon>Mollusca</taxon>
        <taxon>Bivalvia</taxon>
        <taxon>Autobranchia</taxon>
        <taxon>Pteriomorphia</taxon>
        <taxon>Pectinida</taxon>
        <taxon>Pectinoidea</taxon>
        <taxon>Pectinidae</taxon>
        <taxon>Mizuhopecten</taxon>
    </lineage>
</organism>
<dbReference type="InterPro" id="IPR036116">
    <property type="entry name" value="FN3_sf"/>
</dbReference>
<dbReference type="Pfam" id="PF16794">
    <property type="entry name" value="fn3_4"/>
    <property type="match status" value="1"/>
</dbReference>
<dbReference type="InterPro" id="IPR026085">
    <property type="entry name" value="ATF7-int"/>
</dbReference>
<comment type="caution">
    <text evidence="4">The sequence shown here is derived from an EMBL/GenBank/DDBJ whole genome shotgun (WGS) entry which is preliminary data.</text>
</comment>
<keyword evidence="5" id="KW-1185">Reference proteome</keyword>
<reference evidence="4 5" key="1">
    <citation type="journal article" date="2017" name="Nat. Ecol. Evol.">
        <title>Scallop genome provides insights into evolution of bilaterian karyotype and development.</title>
        <authorList>
            <person name="Wang S."/>
            <person name="Zhang J."/>
            <person name="Jiao W."/>
            <person name="Li J."/>
            <person name="Xun X."/>
            <person name="Sun Y."/>
            <person name="Guo X."/>
            <person name="Huan P."/>
            <person name="Dong B."/>
            <person name="Zhang L."/>
            <person name="Hu X."/>
            <person name="Sun X."/>
            <person name="Wang J."/>
            <person name="Zhao C."/>
            <person name="Wang Y."/>
            <person name="Wang D."/>
            <person name="Huang X."/>
            <person name="Wang R."/>
            <person name="Lv J."/>
            <person name="Li Y."/>
            <person name="Zhang Z."/>
            <person name="Liu B."/>
            <person name="Lu W."/>
            <person name="Hui Y."/>
            <person name="Liang J."/>
            <person name="Zhou Z."/>
            <person name="Hou R."/>
            <person name="Li X."/>
            <person name="Liu Y."/>
            <person name="Li H."/>
            <person name="Ning X."/>
            <person name="Lin Y."/>
            <person name="Zhao L."/>
            <person name="Xing Q."/>
            <person name="Dou J."/>
            <person name="Li Y."/>
            <person name="Mao J."/>
            <person name="Guo H."/>
            <person name="Dou H."/>
            <person name="Li T."/>
            <person name="Mu C."/>
            <person name="Jiang W."/>
            <person name="Fu Q."/>
            <person name="Fu X."/>
            <person name="Miao Y."/>
            <person name="Liu J."/>
            <person name="Yu Q."/>
            <person name="Li R."/>
            <person name="Liao H."/>
            <person name="Li X."/>
            <person name="Kong Y."/>
            <person name="Jiang Z."/>
            <person name="Chourrout D."/>
            <person name="Li R."/>
            <person name="Bao Z."/>
        </authorList>
    </citation>
    <scope>NUCLEOTIDE SEQUENCE [LARGE SCALE GENOMIC DNA]</scope>
    <source>
        <strain evidence="4 5">PY_sf001</strain>
    </source>
</reference>
<feature type="compositionally biased region" description="Pro residues" evidence="2">
    <location>
        <begin position="1084"/>
        <end position="1097"/>
    </location>
</feature>
<feature type="compositionally biased region" description="Low complexity" evidence="2">
    <location>
        <begin position="526"/>
        <end position="541"/>
    </location>
</feature>
<evidence type="ECO:0000256" key="1">
    <source>
        <dbReference type="SAM" id="Coils"/>
    </source>
</evidence>
<sequence>MVVFVDCEVGKMSATENEVCSLTMPYPSTVGKSTNCVTSTMPVSEEMDSSTPSSTSGHPKDCNGGTNGVSKDISLNFTQTLLSLKALNGQTKFGTEDKKVTSKEEDIVILDHSPSSDANPKAAVSGTSSSPSLLPASLLPKPPISMTEGVRPATNSVYEHPKANKFEINERVRSSFKDIMSKIQENTPSLQNLLAKTKDLDTRERKEERERLEREQQAAKAISTMGKGSGDNVFENLKGLNCDTDLREKPITKSVDIVACSTAPSIKPPISSISNSKDQDVILLDDPELEEDIKSKPVVEASETPSEEQKDEIKTDLAEETKAVQDCDNSSNVQLTIRDSSRSPICIDSDNSFENEAPIKSDSSSTIKAEEELLKIDQDEVTNDKKVEETDTKEEEERLLASDSDDDKTKESKLNNEDKNGDGKQGESAESLNMEVENKEEDILVLEANGEKTEQEGKDCDESDVKVGDSDKEADVKGNNEINEEKDESKDESKEKEDSIGVKEEDVKKEVKEIEVKMEVDEDDASQSSSSSSDSSASSKSSQEDVKSQVKTEVKSEDSGSSTPESADRKRPADSSDLSAQPKRSRLDMVIGKLGSAIGIQPDTLKDEPDEMSDIEESHESEVTESVKSEDTTSTVTEDEDDSQDSPKKKPGVKKHRIRLTESELEQIVRTKVKMYMKVEREKKYKEMQDKVEELTQTIDFWKSNYRELERQVLNVTILQQKHEKRKAKTVALRELSTKNVGVQVDENKTNQMNHLSQQTTPTKGSQAMSKTQTKTNAVGAFQPILVKNSTAGVTMPILAPPNTSVLLSTNTVPPKLTPMTVTKMSQSLATPGSPCLIQSLATTPGMVNNALPKTVMQSPMDRSVKNLLENKRMVMPATKLMGANPPVSGLIPVLVTTSQPNMARPPLLAKPSNTLTISTPGQSRPGDVVDLTGEEDTGMKRYTTPAASTNLVTGVPQGIPVTTVQPGGLLPQQILRPTIPSQAHGVASNSGILLSTPAGTQIMRNPQQTFQLVFNSSSPAIRPGSLLTVMQGPGGNNQIIRPIMTTTSGQPPQLRAAAAIQPPVQRANLSKTVAPSNVKIMTRPPPPLQVAPPPPLQVAQPINSAPPPKAPEPHHPAPLPVASSDQVKPGQKPLPPKPTLKISRVSQGIVLSWNMTLNQTPHADVASYQLFAYQEGSTHPTTALWKKVGDVKALPLPMACTLTQFQEGNRYHFAVRAVDVHTRVGPFSEPNTIHLLSKKD</sequence>
<dbReference type="AlphaFoldDB" id="A0A210QEV1"/>
<feature type="coiled-coil region" evidence="1">
    <location>
        <begin position="190"/>
        <end position="218"/>
    </location>
</feature>
<dbReference type="Proteomes" id="UP000242188">
    <property type="component" value="Unassembled WGS sequence"/>
</dbReference>
<keyword evidence="1" id="KW-0175">Coiled coil</keyword>
<proteinExistence type="predicted"/>
<feature type="compositionally biased region" description="Basic and acidic residues" evidence="2">
    <location>
        <begin position="542"/>
        <end position="558"/>
    </location>
</feature>
<protein>
    <submittedName>
        <fullName evidence="4">Activating transcription factor 7-interacting protein 1</fullName>
    </submittedName>
</protein>
<feature type="region of interest" description="Disordered" evidence="2">
    <location>
        <begin position="112"/>
        <end position="135"/>
    </location>
</feature>
<dbReference type="GO" id="GO:0005667">
    <property type="term" value="C:transcription regulator complex"/>
    <property type="evidence" value="ECO:0007669"/>
    <property type="project" value="TreeGrafter"/>
</dbReference>
<feature type="region of interest" description="Disordered" evidence="2">
    <location>
        <begin position="1083"/>
        <end position="1141"/>
    </location>
</feature>
<dbReference type="GO" id="GO:0003712">
    <property type="term" value="F:transcription coregulator activity"/>
    <property type="evidence" value="ECO:0007669"/>
    <property type="project" value="TreeGrafter"/>
</dbReference>
<feature type="domain" description="Fibronectin type-III" evidence="3">
    <location>
        <begin position="1133"/>
        <end position="1241"/>
    </location>
</feature>
<feature type="compositionally biased region" description="Low complexity" evidence="2">
    <location>
        <begin position="266"/>
        <end position="276"/>
    </location>
</feature>
<evidence type="ECO:0000256" key="2">
    <source>
        <dbReference type="SAM" id="MobiDB-lite"/>
    </source>
</evidence>
<dbReference type="InterPro" id="IPR013783">
    <property type="entry name" value="Ig-like_fold"/>
</dbReference>
<dbReference type="STRING" id="6573.A0A210QEV1"/>
<dbReference type="PANTHER" id="PTHR23210:SF26">
    <property type="entry name" value="ACTIVATING TRANSCRIPTION FACTOR 7-INTERACTING PROTEIN 1"/>
    <property type="match status" value="1"/>
</dbReference>
<feature type="compositionally biased region" description="Basic and acidic residues" evidence="2">
    <location>
        <begin position="368"/>
        <end position="400"/>
    </location>
</feature>
<dbReference type="InterPro" id="IPR003961">
    <property type="entry name" value="FN3_dom"/>
</dbReference>
<dbReference type="InterPro" id="IPR056565">
    <property type="entry name" value="Fn3_ATF7IP"/>
</dbReference>
<feature type="region of interest" description="Disordered" evidence="2">
    <location>
        <begin position="43"/>
        <end position="67"/>
    </location>
</feature>
<dbReference type="GO" id="GO:0005634">
    <property type="term" value="C:nucleus"/>
    <property type="evidence" value="ECO:0007669"/>
    <property type="project" value="TreeGrafter"/>
</dbReference>
<evidence type="ECO:0000259" key="3">
    <source>
        <dbReference type="PROSITE" id="PS50853"/>
    </source>
</evidence>
<feature type="region of interest" description="Disordered" evidence="2">
    <location>
        <begin position="266"/>
        <end position="657"/>
    </location>
</feature>
<feature type="compositionally biased region" description="Basic and acidic residues" evidence="2">
    <location>
        <begin position="407"/>
        <end position="427"/>
    </location>
</feature>
<evidence type="ECO:0000313" key="5">
    <source>
        <dbReference type="Proteomes" id="UP000242188"/>
    </source>
</evidence>
<feature type="compositionally biased region" description="Basic and acidic residues" evidence="2">
    <location>
        <begin position="487"/>
        <end position="519"/>
    </location>
</feature>
<feature type="compositionally biased region" description="Basic and acidic residues" evidence="2">
    <location>
        <begin position="449"/>
        <end position="478"/>
    </location>
</feature>
<feature type="compositionally biased region" description="Basic and acidic residues" evidence="2">
    <location>
        <begin position="307"/>
        <end position="325"/>
    </location>
</feature>
<accession>A0A210QEV1</accession>
<feature type="compositionally biased region" description="Polar residues" evidence="2">
    <location>
        <begin position="327"/>
        <end position="338"/>
    </location>
</feature>
<dbReference type="GO" id="GO:0006355">
    <property type="term" value="P:regulation of DNA-templated transcription"/>
    <property type="evidence" value="ECO:0007669"/>
    <property type="project" value="TreeGrafter"/>
</dbReference>
<name>A0A210QEV1_MIZYE</name>
<dbReference type="PANTHER" id="PTHR23210">
    <property type="entry name" value="ACTIVATING TRANSCRIPTION FACTOR 7 INTERACTING PROTEIN"/>
    <property type="match status" value="1"/>
</dbReference>
<gene>
    <name evidence="4" type="ORF">KP79_PYT05869</name>
</gene>
<feature type="compositionally biased region" description="Basic and acidic residues" evidence="2">
    <location>
        <begin position="616"/>
        <end position="631"/>
    </location>
</feature>
<dbReference type="PROSITE" id="PS50853">
    <property type="entry name" value="FN3"/>
    <property type="match status" value="1"/>
</dbReference>
<dbReference type="OrthoDB" id="2434995at2759"/>
<dbReference type="Gene3D" id="2.60.40.10">
    <property type="entry name" value="Immunoglobulins"/>
    <property type="match status" value="1"/>
</dbReference>
<feature type="coiled-coil region" evidence="1">
    <location>
        <begin position="678"/>
        <end position="712"/>
    </location>
</feature>
<dbReference type="CDD" id="cd00063">
    <property type="entry name" value="FN3"/>
    <property type="match status" value="1"/>
</dbReference>
<dbReference type="SUPFAM" id="SSF49265">
    <property type="entry name" value="Fibronectin type III"/>
    <property type="match status" value="1"/>
</dbReference>